<evidence type="ECO:0000313" key="5">
    <source>
        <dbReference type="EMBL" id="PIA18636.1"/>
    </source>
</evidence>
<dbReference type="SMART" id="SM00398">
    <property type="entry name" value="HMG"/>
    <property type="match status" value="2"/>
</dbReference>
<dbReference type="GO" id="GO:0005634">
    <property type="term" value="C:nucleus"/>
    <property type="evidence" value="ECO:0007669"/>
    <property type="project" value="UniProtKB-UniRule"/>
</dbReference>
<evidence type="ECO:0000259" key="4">
    <source>
        <dbReference type="PROSITE" id="PS50118"/>
    </source>
</evidence>
<evidence type="ECO:0000256" key="3">
    <source>
        <dbReference type="SAM" id="MobiDB-lite"/>
    </source>
</evidence>
<organism evidence="5 6">
    <name type="scientific">Coemansia reversa (strain ATCC 12441 / NRRL 1564)</name>
    <dbReference type="NCBI Taxonomy" id="763665"/>
    <lineage>
        <taxon>Eukaryota</taxon>
        <taxon>Fungi</taxon>
        <taxon>Fungi incertae sedis</taxon>
        <taxon>Zoopagomycota</taxon>
        <taxon>Kickxellomycotina</taxon>
        <taxon>Kickxellomycetes</taxon>
        <taxon>Kickxellales</taxon>
        <taxon>Kickxellaceae</taxon>
        <taxon>Coemansia</taxon>
    </lineage>
</organism>
<feature type="DNA-binding region" description="HMG box" evidence="2">
    <location>
        <begin position="1126"/>
        <end position="1200"/>
    </location>
</feature>
<keyword evidence="2" id="KW-0539">Nucleus</keyword>
<feature type="compositionally biased region" description="Low complexity" evidence="3">
    <location>
        <begin position="663"/>
        <end position="688"/>
    </location>
</feature>
<sequence>MIPDESAEAAQNDVFAHNIVKAPSLVAGASIPAATVSSALAAGATAGDHLTMLSAGTSATQEVGADALLQQPQVASQLLQTTISLASNSEPTLAAMAMPLEPSTADLANGFHMASLTTPVVVSPPINNDAAASALATVSAPSQLQLQLQLQQQQQQLLSHTFPAASLRMPATSNSSLSSTKPIDATVSGLVSSGVPAGTGAPILQSDTVSPLAQRIDSATEVVAPSHLNTPGNLQTQSQLGVGLAELAAQYASASVLQSANAQMLSPGFGAFNPAVVNGLGITTAQFPTTPATTPGTQSIQAQQHQQAMIATAIANSIDAGMSLSATAPRSEHPQNLLATVPAVTTAVHNHSRSASVVDGMVAMYPNDGPSSITPHSGIIVTSAAYNTAEPLIGAELQQELHMQHGEEQVLSGAMGGYAPKLPSAFSTLPQMAQHPHQQHPTTGGLSVSTSTVVSANQSGVPSPYATPSITAANSAAAIGHNRRLSSSFPTTMPAQTSQMMSIDAVKSLGTANQGLVSATSTGFGQLPLQAQGANATRAPQHHHLHHGHSRHLSLDTASLHLMSAETPSFYGLPMQQQSHDHSAEMVNALQLETAQSFTAIQYQQHMHYLQQQLQLQAQAQAQVQQKGYPLAIRTVPATPLNPLSSGSFSAMPQPAAFSDSSAHAQQLQAQAQTQAHPQRQAFMHHSSSSVDLGSLGSAFNVARFNHALSGQMSPIGIHPAMSTVAGMSQLHLPQLPSQSQLSQPAANGTEPVNLDEFEDDEEENEDEEIAGKDFNGFKKIQTKKSVGRSDASSSNGNSKPKKPKGLYKRFRNSFIFFANERRKQWRREHPEETKIQNRDFIQDMSKVWNTMSSEEKAPYIKMADKDKLRYEEDVRKYGPLLTSGQSAAAATPRGAAPAGCGNSILTSSAVSPSKGKGAAAASAKPVSIDGSYPVVVPIAPARADPALSIVDTTVGSVLAPMLTMSAAETTMMPTRDAMAASVAESDLQSSLPVSPTVVRTNTMAVEPIEFDPGMIDQKSYQEFLHQAFGQDFSPMAIELDPSCYVSSDTTPTEEPPPSTDPALLTTPLDGNLMHDSSNTIGANGRAGIASAATLTTNGPPITTLVGTKRKSGSDGQPMTSLPVSIKRFRNSFIYYVNKRRRDVQFTEDGTPTNIEVNNREFLKSMSAQWRAMSEEEKAPYLKMADADKERFTRQMREYEQEHPDEFGRSAKLRRRRSSAGTNISNACAEIAARQHEKQQQQQLALSAGSLTGSSAQSPMLDCEVPAAAGGFNISLCAAPSSASAALVTSLTMPHHMLTTSSDMPSADLHVAAGHIPSLPSVPEEMTICSEPMNICSDASMAGSTASPAFSSSVDSAVGRSASLVTLSAVPEDAYEDSNKM</sequence>
<reference evidence="5 6" key="1">
    <citation type="journal article" date="2015" name="Genome Biol. Evol.">
        <title>Phylogenomic analyses indicate that early fungi evolved digesting cell walls of algal ancestors of land plants.</title>
        <authorList>
            <person name="Chang Y."/>
            <person name="Wang S."/>
            <person name="Sekimoto S."/>
            <person name="Aerts A.L."/>
            <person name="Choi C."/>
            <person name="Clum A."/>
            <person name="LaButti K.M."/>
            <person name="Lindquist E.A."/>
            <person name="Yee Ngan C."/>
            <person name="Ohm R.A."/>
            <person name="Salamov A.A."/>
            <person name="Grigoriev I.V."/>
            <person name="Spatafora J.W."/>
            <person name="Berbee M.L."/>
        </authorList>
    </citation>
    <scope>NUCLEOTIDE SEQUENCE [LARGE SCALE GENOMIC DNA]</scope>
    <source>
        <strain evidence="5 6">NRRL 1564</strain>
    </source>
</reference>
<feature type="domain" description="HMG box" evidence="4">
    <location>
        <begin position="808"/>
        <end position="879"/>
    </location>
</feature>
<dbReference type="PROSITE" id="PS50118">
    <property type="entry name" value="HMG_BOX_2"/>
    <property type="match status" value="2"/>
</dbReference>
<feature type="region of interest" description="Disordered" evidence="3">
    <location>
        <begin position="645"/>
        <end position="688"/>
    </location>
</feature>
<dbReference type="OrthoDB" id="1919336at2759"/>
<dbReference type="Pfam" id="PF09011">
    <property type="entry name" value="HMG_box_2"/>
    <property type="match status" value="2"/>
</dbReference>
<dbReference type="SUPFAM" id="SSF47095">
    <property type="entry name" value="HMG-box"/>
    <property type="match status" value="2"/>
</dbReference>
<proteinExistence type="predicted"/>
<name>A0A2G5BHZ0_COERN</name>
<evidence type="ECO:0000256" key="2">
    <source>
        <dbReference type="PROSITE-ProRule" id="PRU00267"/>
    </source>
</evidence>
<dbReference type="InterPro" id="IPR050342">
    <property type="entry name" value="HMGB"/>
</dbReference>
<dbReference type="PANTHER" id="PTHR48112">
    <property type="entry name" value="HIGH MOBILITY GROUP PROTEIN DSP1"/>
    <property type="match status" value="1"/>
</dbReference>
<dbReference type="PANTHER" id="PTHR48112:SF22">
    <property type="entry name" value="MITOCHONDRIAL TRANSCRIPTION FACTOR A, ISOFORM B"/>
    <property type="match status" value="1"/>
</dbReference>
<keyword evidence="6" id="KW-1185">Reference proteome</keyword>
<dbReference type="EMBL" id="KZ303489">
    <property type="protein sequence ID" value="PIA18636.1"/>
    <property type="molecule type" value="Genomic_DNA"/>
</dbReference>
<dbReference type="STRING" id="763665.A0A2G5BHZ0"/>
<dbReference type="InterPro" id="IPR009071">
    <property type="entry name" value="HMG_box_dom"/>
</dbReference>
<dbReference type="Gene3D" id="1.10.30.10">
    <property type="entry name" value="High mobility group box domain"/>
    <property type="match status" value="2"/>
</dbReference>
<accession>A0A2G5BHZ0</accession>
<protein>
    <recommendedName>
        <fullName evidence="4">HMG box domain-containing protein</fullName>
    </recommendedName>
</protein>
<dbReference type="CDD" id="cd00084">
    <property type="entry name" value="HMG-box_SF"/>
    <property type="match status" value="1"/>
</dbReference>
<dbReference type="Proteomes" id="UP000242474">
    <property type="component" value="Unassembled WGS sequence"/>
</dbReference>
<dbReference type="GO" id="GO:0003677">
    <property type="term" value="F:DNA binding"/>
    <property type="evidence" value="ECO:0007669"/>
    <property type="project" value="UniProtKB-UniRule"/>
</dbReference>
<gene>
    <name evidence="5" type="ORF">COEREDRAFT_85099</name>
</gene>
<evidence type="ECO:0000256" key="1">
    <source>
        <dbReference type="ARBA" id="ARBA00023125"/>
    </source>
</evidence>
<dbReference type="GO" id="GO:0006357">
    <property type="term" value="P:regulation of transcription by RNA polymerase II"/>
    <property type="evidence" value="ECO:0007669"/>
    <property type="project" value="TreeGrafter"/>
</dbReference>
<feature type="domain" description="HMG box" evidence="4">
    <location>
        <begin position="1126"/>
        <end position="1200"/>
    </location>
</feature>
<dbReference type="InterPro" id="IPR036910">
    <property type="entry name" value="HMG_box_dom_sf"/>
</dbReference>
<feature type="region of interest" description="Disordered" evidence="3">
    <location>
        <begin position="758"/>
        <end position="806"/>
    </location>
</feature>
<feature type="DNA-binding region" description="HMG box" evidence="2">
    <location>
        <begin position="808"/>
        <end position="879"/>
    </location>
</feature>
<evidence type="ECO:0000313" key="6">
    <source>
        <dbReference type="Proteomes" id="UP000242474"/>
    </source>
</evidence>
<feature type="compositionally biased region" description="Acidic residues" evidence="3">
    <location>
        <begin position="758"/>
        <end position="769"/>
    </location>
</feature>
<keyword evidence="1 2" id="KW-0238">DNA-binding</keyword>